<sequence length="147" mass="16362">MGTSERKTHSFHHVTDIHHTESDLRTVCTALNWANFRGSTGSTAASRAPGVKAILKMSFQASSQTKGRVSTLLGQTVETVLTGPWLGPAFSKGKRPAQYTSKLPNQRPTTMDTTVDMNRAAERRRLQNPRVDSKGTMYCHIQYRLSR</sequence>
<dbReference type="EMBL" id="JAWDGP010007896">
    <property type="protein sequence ID" value="KAK3701271.1"/>
    <property type="molecule type" value="Genomic_DNA"/>
</dbReference>
<name>A0AAE1CJP3_9GAST</name>
<feature type="compositionally biased region" description="Polar residues" evidence="1">
    <location>
        <begin position="98"/>
        <end position="111"/>
    </location>
</feature>
<evidence type="ECO:0000313" key="2">
    <source>
        <dbReference type="EMBL" id="KAK3701271.1"/>
    </source>
</evidence>
<dbReference type="AlphaFoldDB" id="A0AAE1CJP3"/>
<evidence type="ECO:0000313" key="3">
    <source>
        <dbReference type="Proteomes" id="UP001283361"/>
    </source>
</evidence>
<organism evidence="2 3">
    <name type="scientific">Elysia crispata</name>
    <name type="common">lettuce slug</name>
    <dbReference type="NCBI Taxonomy" id="231223"/>
    <lineage>
        <taxon>Eukaryota</taxon>
        <taxon>Metazoa</taxon>
        <taxon>Spiralia</taxon>
        <taxon>Lophotrochozoa</taxon>
        <taxon>Mollusca</taxon>
        <taxon>Gastropoda</taxon>
        <taxon>Heterobranchia</taxon>
        <taxon>Euthyneura</taxon>
        <taxon>Panpulmonata</taxon>
        <taxon>Sacoglossa</taxon>
        <taxon>Placobranchoidea</taxon>
        <taxon>Plakobranchidae</taxon>
        <taxon>Elysia</taxon>
    </lineage>
</organism>
<feature type="region of interest" description="Disordered" evidence="1">
    <location>
        <begin position="91"/>
        <end position="111"/>
    </location>
</feature>
<dbReference type="Proteomes" id="UP001283361">
    <property type="component" value="Unassembled WGS sequence"/>
</dbReference>
<keyword evidence="3" id="KW-1185">Reference proteome</keyword>
<gene>
    <name evidence="2" type="ORF">RRG08_066764</name>
</gene>
<accession>A0AAE1CJP3</accession>
<comment type="caution">
    <text evidence="2">The sequence shown here is derived from an EMBL/GenBank/DDBJ whole genome shotgun (WGS) entry which is preliminary data.</text>
</comment>
<protein>
    <submittedName>
        <fullName evidence="2">Uncharacterized protein</fullName>
    </submittedName>
</protein>
<proteinExistence type="predicted"/>
<evidence type="ECO:0000256" key="1">
    <source>
        <dbReference type="SAM" id="MobiDB-lite"/>
    </source>
</evidence>
<reference evidence="2" key="1">
    <citation type="journal article" date="2023" name="G3 (Bethesda)">
        <title>A reference genome for the long-term kleptoplast-retaining sea slug Elysia crispata morphotype clarki.</title>
        <authorList>
            <person name="Eastman K.E."/>
            <person name="Pendleton A.L."/>
            <person name="Shaikh M.A."/>
            <person name="Suttiyut T."/>
            <person name="Ogas R."/>
            <person name="Tomko P."/>
            <person name="Gavelis G."/>
            <person name="Widhalm J.R."/>
            <person name="Wisecaver J.H."/>
        </authorList>
    </citation>
    <scope>NUCLEOTIDE SEQUENCE</scope>
    <source>
        <strain evidence="2">ECLA1</strain>
    </source>
</reference>